<feature type="transmembrane region" description="Helical" evidence="9">
    <location>
        <begin position="148"/>
        <end position="172"/>
    </location>
</feature>
<gene>
    <name evidence="11" type="ORF">H6A01_05970</name>
</gene>
<evidence type="ECO:0000256" key="1">
    <source>
        <dbReference type="ARBA" id="ARBA00004651"/>
    </source>
</evidence>
<feature type="transmembrane region" description="Helical" evidence="9">
    <location>
        <begin position="340"/>
        <end position="361"/>
    </location>
</feature>
<dbReference type="InterPro" id="IPR036514">
    <property type="entry name" value="SGNH_hydro_sf"/>
</dbReference>
<evidence type="ECO:0000256" key="3">
    <source>
        <dbReference type="ARBA" id="ARBA00022679"/>
    </source>
</evidence>
<dbReference type="CDD" id="cd01840">
    <property type="entry name" value="SGNH_hydrolase_yrhL_like"/>
    <property type="match status" value="1"/>
</dbReference>
<dbReference type="InterPro" id="IPR002656">
    <property type="entry name" value="Acyl_transf_3_dom"/>
</dbReference>
<keyword evidence="8" id="KW-0175">Coiled coil</keyword>
<feature type="transmembrane region" description="Helical" evidence="9">
    <location>
        <begin position="301"/>
        <end position="320"/>
    </location>
</feature>
<feature type="transmembrane region" description="Helical" evidence="9">
    <location>
        <begin position="86"/>
        <end position="105"/>
    </location>
</feature>
<evidence type="ECO:0000313" key="12">
    <source>
        <dbReference type="Proteomes" id="UP000707138"/>
    </source>
</evidence>
<evidence type="ECO:0000256" key="7">
    <source>
        <dbReference type="ARBA" id="ARBA00023315"/>
    </source>
</evidence>
<evidence type="ECO:0000256" key="9">
    <source>
        <dbReference type="SAM" id="Phobius"/>
    </source>
</evidence>
<feature type="transmembrane region" description="Helical" evidence="9">
    <location>
        <begin position="21"/>
        <end position="38"/>
    </location>
</feature>
<dbReference type="Gene3D" id="3.40.50.1110">
    <property type="entry name" value="SGNH hydrolase"/>
    <property type="match status" value="1"/>
</dbReference>
<evidence type="ECO:0000256" key="4">
    <source>
        <dbReference type="ARBA" id="ARBA00022692"/>
    </source>
</evidence>
<feature type="coiled-coil region" evidence="8">
    <location>
        <begin position="408"/>
        <end position="442"/>
    </location>
</feature>
<keyword evidence="3" id="KW-0808">Transferase</keyword>
<name>A0ABS2GHY4_9FIRM</name>
<keyword evidence="4 9" id="KW-0812">Transmembrane</keyword>
<accession>A0ABS2GHY4</accession>
<dbReference type="Proteomes" id="UP000707138">
    <property type="component" value="Unassembled WGS sequence"/>
</dbReference>
<proteinExistence type="predicted"/>
<sequence length="616" mass="69606">MDSNSNQQRLKKRRRGKLSGIDGLKAIAIIGVTLFHMLPQDVPGGYMGVSLFFVITGYLLAFSDSNRLRQHAYSVTQYLWHRIRRIYPPLLIMLLVTVGVNGLLLPNSLNGIRPELMSIVFGYNNFWQIAQDADYFTRLINVSPFTHLWFMGIEMQYFIIWPILFGIFIWLCRRLSYRIAMAVLAFIALGSSLLMTIQYHPGDDVTRLYYGTDTRIYALLFGAFLGIRRSMHTHGAEWSRVWQAINSIVFLALLAGVIACYALLDGKNPIVYQYMMLAATFGFGLLILLCEYDRLAVARFLNWPAIAWLGKRSYGIFLWQYPVLYLFQQCKVAEYVGNPFVYNGCIIALIIALTVWSDSVVGKLSQRFTFRSFCSWLRGGSMRLVTAVACVVMCFGVVAVFSASDEKAADMSELQARLEANAEEQQAENEKARRLTAEEQSEVEASLTGVSAIGDSVMLGASPAMRKVLPGVYIDAKVSRYVGAGLDIARGLAEQNRLGHVVVIGLGTNGPITGYYEHETKDLVNYLGPDRMIFWVNVYGPKLEWEKPNNEYLEQLAKERDNIVIVNWHDLAAKHPEWLSEDGIHPNDEGIKEYAKLLHDTMEKTLAEKKLNADLQ</sequence>
<keyword evidence="7" id="KW-0012">Acyltransferase</keyword>
<keyword evidence="5 9" id="KW-1133">Transmembrane helix</keyword>
<feature type="transmembrane region" description="Helical" evidence="9">
    <location>
        <begin position="382"/>
        <end position="403"/>
    </location>
</feature>
<feature type="transmembrane region" description="Helical" evidence="9">
    <location>
        <begin position="248"/>
        <end position="264"/>
    </location>
</feature>
<keyword evidence="6 9" id="KW-0472">Membrane</keyword>
<feature type="transmembrane region" description="Helical" evidence="9">
    <location>
        <begin position="179"/>
        <end position="197"/>
    </location>
</feature>
<protein>
    <submittedName>
        <fullName evidence="11">Acetyltransferase</fullName>
    </submittedName>
</protein>
<dbReference type="PANTHER" id="PTHR23028:SF53">
    <property type="entry name" value="ACYL_TRANSF_3 DOMAIN-CONTAINING PROTEIN"/>
    <property type="match status" value="1"/>
</dbReference>
<keyword evidence="2" id="KW-1003">Cell membrane</keyword>
<evidence type="ECO:0000313" key="11">
    <source>
        <dbReference type="EMBL" id="MBM6912868.1"/>
    </source>
</evidence>
<comment type="caution">
    <text evidence="11">The sequence shown here is derived from an EMBL/GenBank/DDBJ whole genome shotgun (WGS) entry which is preliminary data.</text>
</comment>
<keyword evidence="12" id="KW-1185">Reference proteome</keyword>
<dbReference type="RefSeq" id="WP_205087896.1">
    <property type="nucleotide sequence ID" value="NZ_JACJLA010000009.1"/>
</dbReference>
<organism evidence="11 12">
    <name type="scientific">Veillonella magna</name>
    <dbReference type="NCBI Taxonomy" id="464322"/>
    <lineage>
        <taxon>Bacteria</taxon>
        <taxon>Bacillati</taxon>
        <taxon>Bacillota</taxon>
        <taxon>Negativicutes</taxon>
        <taxon>Veillonellales</taxon>
        <taxon>Veillonellaceae</taxon>
        <taxon>Veillonella</taxon>
    </lineage>
</organism>
<dbReference type="EMBL" id="JACJLA010000009">
    <property type="protein sequence ID" value="MBM6912868.1"/>
    <property type="molecule type" value="Genomic_DNA"/>
</dbReference>
<dbReference type="Pfam" id="PF01757">
    <property type="entry name" value="Acyl_transf_3"/>
    <property type="match status" value="1"/>
</dbReference>
<dbReference type="SUPFAM" id="SSF52266">
    <property type="entry name" value="SGNH hydrolase"/>
    <property type="match status" value="1"/>
</dbReference>
<feature type="domain" description="Acyltransferase 3" evidence="10">
    <location>
        <begin position="19"/>
        <end position="355"/>
    </location>
</feature>
<feature type="transmembrane region" description="Helical" evidence="9">
    <location>
        <begin position="44"/>
        <end position="65"/>
    </location>
</feature>
<evidence type="ECO:0000256" key="2">
    <source>
        <dbReference type="ARBA" id="ARBA00022475"/>
    </source>
</evidence>
<comment type="subcellular location">
    <subcellularLocation>
        <location evidence="1">Cell membrane</location>
        <topology evidence="1">Multi-pass membrane protein</topology>
    </subcellularLocation>
</comment>
<reference evidence="11 12" key="1">
    <citation type="journal article" date="2021" name="Sci. Rep.">
        <title>The distribution of antibiotic resistance genes in chicken gut microbiota commensals.</title>
        <authorList>
            <person name="Juricova H."/>
            <person name="Matiasovicova J."/>
            <person name="Kubasova T."/>
            <person name="Cejkova D."/>
            <person name="Rychlik I."/>
        </authorList>
    </citation>
    <scope>NUCLEOTIDE SEQUENCE [LARGE SCALE GENOMIC DNA]</scope>
    <source>
        <strain evidence="11 12">An537</strain>
    </source>
</reference>
<evidence type="ECO:0000259" key="10">
    <source>
        <dbReference type="Pfam" id="PF01757"/>
    </source>
</evidence>
<dbReference type="InterPro" id="IPR050879">
    <property type="entry name" value="Acyltransferase_3"/>
</dbReference>
<evidence type="ECO:0000256" key="6">
    <source>
        <dbReference type="ARBA" id="ARBA00023136"/>
    </source>
</evidence>
<dbReference type="PANTHER" id="PTHR23028">
    <property type="entry name" value="ACETYLTRANSFERASE"/>
    <property type="match status" value="1"/>
</dbReference>
<evidence type="ECO:0000256" key="8">
    <source>
        <dbReference type="SAM" id="Coils"/>
    </source>
</evidence>
<evidence type="ECO:0000256" key="5">
    <source>
        <dbReference type="ARBA" id="ARBA00022989"/>
    </source>
</evidence>
<feature type="transmembrane region" description="Helical" evidence="9">
    <location>
        <begin position="270"/>
        <end position="289"/>
    </location>
</feature>